<evidence type="ECO:0000313" key="9">
    <source>
        <dbReference type="EMBL" id="CEE01512.1"/>
    </source>
</evidence>
<evidence type="ECO:0000313" key="10">
    <source>
        <dbReference type="Proteomes" id="UP000040576"/>
    </source>
</evidence>
<feature type="transmembrane region" description="Helical" evidence="7">
    <location>
        <begin position="371"/>
        <end position="389"/>
    </location>
</feature>
<name>A0A090IUY7_9BACI</name>
<feature type="transmembrane region" description="Helical" evidence="7">
    <location>
        <begin position="247"/>
        <end position="270"/>
    </location>
</feature>
<keyword evidence="4 7" id="KW-0812">Transmembrane</keyword>
<dbReference type="InterPro" id="IPR036259">
    <property type="entry name" value="MFS_trans_sf"/>
</dbReference>
<reference evidence="9 10" key="1">
    <citation type="submission" date="2014-07" db="EMBL/GenBank/DDBJ databases">
        <authorList>
            <person name="Wibberg Daniel"/>
        </authorList>
    </citation>
    <scope>NUCLEOTIDE SEQUENCE [LARGE SCALE GENOMIC DNA]</scope>
</reference>
<dbReference type="RefSeq" id="WP_034769953.1">
    <property type="nucleotide sequence ID" value="NZ_CCRF01000047.1"/>
</dbReference>
<protein>
    <submittedName>
        <fullName evidence="9">Multidrug-efflux transporter</fullName>
    </submittedName>
</protein>
<evidence type="ECO:0000256" key="7">
    <source>
        <dbReference type="SAM" id="Phobius"/>
    </source>
</evidence>
<dbReference type="GO" id="GO:0005886">
    <property type="term" value="C:plasma membrane"/>
    <property type="evidence" value="ECO:0007669"/>
    <property type="project" value="UniProtKB-SubCell"/>
</dbReference>
<evidence type="ECO:0000256" key="3">
    <source>
        <dbReference type="ARBA" id="ARBA00022475"/>
    </source>
</evidence>
<keyword evidence="3" id="KW-1003">Cell membrane</keyword>
<evidence type="ECO:0000256" key="2">
    <source>
        <dbReference type="ARBA" id="ARBA00022448"/>
    </source>
</evidence>
<dbReference type="SUPFAM" id="SSF103473">
    <property type="entry name" value="MFS general substrate transporter"/>
    <property type="match status" value="1"/>
</dbReference>
<accession>A0A090IUY7</accession>
<dbReference type="InterPro" id="IPR050189">
    <property type="entry name" value="MFS_Efflux_Transporters"/>
</dbReference>
<feature type="transmembrane region" description="Helical" evidence="7">
    <location>
        <begin position="164"/>
        <end position="184"/>
    </location>
</feature>
<sequence>MDKALQQKSKVLVLLLSISAFFASLNQNIYSPLIPLIRDTFDTTIFWVDLTVSGFIFIISIMQVILGTFIDSANQKKLMITSLLITSISTLFCAFTTNFMVFFVARMFQAIGTGMIPLIAVNVIAYLFEGAERGDAMGTYQILLTLAPALAPILGGFIGQYYNYSGVFLFLFVISMTLLIFLGYKLPTLNSKQLSDNKNKAQTLLKYQILWANKKGMSVIGIGFFVFLVYFSILTYLPVLLHDHYQISLQIIGLLYLPLTISMIIGSTLFKKLQRRFNSEKLYRAILYLMPFFIILFGLMMKKNIIILSIILFIYGVLLGFSPPLFSTIISSQYTNEKGLALGIFNFVRYCGMAIGAGIVGISFLSSSSLFLILGIVFLVISFMINQILK</sequence>
<feature type="transmembrane region" description="Helical" evidence="7">
    <location>
        <begin position="347"/>
        <end position="365"/>
    </location>
</feature>
<evidence type="ECO:0000256" key="6">
    <source>
        <dbReference type="ARBA" id="ARBA00023136"/>
    </source>
</evidence>
<dbReference type="GO" id="GO:0022857">
    <property type="term" value="F:transmembrane transporter activity"/>
    <property type="evidence" value="ECO:0007669"/>
    <property type="project" value="InterPro"/>
</dbReference>
<evidence type="ECO:0000256" key="4">
    <source>
        <dbReference type="ARBA" id="ARBA00022692"/>
    </source>
</evidence>
<dbReference type="Proteomes" id="UP000040576">
    <property type="component" value="Unassembled WGS sequence"/>
</dbReference>
<dbReference type="PRINTS" id="PR01036">
    <property type="entry name" value="TCRTETB"/>
</dbReference>
<feature type="transmembrane region" description="Helical" evidence="7">
    <location>
        <begin position="305"/>
        <end position="326"/>
    </location>
</feature>
<dbReference type="Gene3D" id="1.20.1720.10">
    <property type="entry name" value="Multidrug resistance protein D"/>
    <property type="match status" value="1"/>
</dbReference>
<dbReference type="Pfam" id="PF07690">
    <property type="entry name" value="MFS_1"/>
    <property type="match status" value="1"/>
</dbReference>
<dbReference type="EMBL" id="CCRF01000047">
    <property type="protein sequence ID" value="CEE01512.1"/>
    <property type="molecule type" value="Genomic_DNA"/>
</dbReference>
<evidence type="ECO:0000259" key="8">
    <source>
        <dbReference type="PROSITE" id="PS50850"/>
    </source>
</evidence>
<evidence type="ECO:0000256" key="5">
    <source>
        <dbReference type="ARBA" id="ARBA00022989"/>
    </source>
</evidence>
<feature type="transmembrane region" description="Helical" evidence="7">
    <location>
        <begin position="282"/>
        <end position="299"/>
    </location>
</feature>
<comment type="subcellular location">
    <subcellularLocation>
        <location evidence="1">Cell membrane</location>
        <topology evidence="1">Multi-pass membrane protein</topology>
    </subcellularLocation>
</comment>
<feature type="transmembrane region" description="Helical" evidence="7">
    <location>
        <begin position="82"/>
        <end position="104"/>
    </location>
</feature>
<dbReference type="PANTHER" id="PTHR43124:SF3">
    <property type="entry name" value="CHLORAMPHENICOL EFFLUX PUMP RV0191"/>
    <property type="match status" value="1"/>
</dbReference>
<keyword evidence="6 7" id="KW-0472">Membrane</keyword>
<dbReference type="InterPro" id="IPR020846">
    <property type="entry name" value="MFS_dom"/>
</dbReference>
<dbReference type="AlphaFoldDB" id="A0A090IUY7"/>
<feature type="transmembrane region" description="Helical" evidence="7">
    <location>
        <begin position="50"/>
        <end position="70"/>
    </location>
</feature>
<feature type="domain" description="Major facilitator superfamily (MFS) profile" evidence="8">
    <location>
        <begin position="12"/>
        <end position="390"/>
    </location>
</feature>
<gene>
    <name evidence="9" type="ORF">BT1A1_1684</name>
</gene>
<keyword evidence="5 7" id="KW-1133">Transmembrane helix</keyword>
<feature type="transmembrane region" description="Helical" evidence="7">
    <location>
        <begin position="140"/>
        <end position="158"/>
    </location>
</feature>
<keyword evidence="2" id="KW-0813">Transport</keyword>
<evidence type="ECO:0000256" key="1">
    <source>
        <dbReference type="ARBA" id="ARBA00004651"/>
    </source>
</evidence>
<dbReference type="PROSITE" id="PS50850">
    <property type="entry name" value="MFS"/>
    <property type="match status" value="1"/>
</dbReference>
<dbReference type="InterPro" id="IPR011701">
    <property type="entry name" value="MFS"/>
</dbReference>
<proteinExistence type="predicted"/>
<organism evidence="9 10">
    <name type="scientific">Caldibacillus thermoamylovorans</name>
    <dbReference type="NCBI Taxonomy" id="35841"/>
    <lineage>
        <taxon>Bacteria</taxon>
        <taxon>Bacillati</taxon>
        <taxon>Bacillota</taxon>
        <taxon>Bacilli</taxon>
        <taxon>Bacillales</taxon>
        <taxon>Bacillaceae</taxon>
        <taxon>Caldibacillus</taxon>
    </lineage>
</organism>
<feature type="transmembrane region" description="Helical" evidence="7">
    <location>
        <begin position="219"/>
        <end position="241"/>
    </location>
</feature>
<dbReference type="PANTHER" id="PTHR43124">
    <property type="entry name" value="PURINE EFFLUX PUMP PBUE"/>
    <property type="match status" value="1"/>
</dbReference>
<keyword evidence="10" id="KW-1185">Reference proteome</keyword>
<feature type="transmembrane region" description="Helical" evidence="7">
    <location>
        <begin position="110"/>
        <end position="128"/>
    </location>
</feature>